<dbReference type="PROSITE" id="PS51779">
    <property type="entry name" value="POTRA"/>
    <property type="match status" value="1"/>
</dbReference>
<dbReference type="EMBL" id="PEZZ01000004">
    <property type="protein sequence ID" value="PIS05493.1"/>
    <property type="molecule type" value="Genomic_DNA"/>
</dbReference>
<evidence type="ECO:0000256" key="2">
    <source>
        <dbReference type="ARBA" id="ARBA00022475"/>
    </source>
</evidence>
<keyword evidence="7" id="KW-0131">Cell cycle</keyword>
<evidence type="ECO:0000313" key="10">
    <source>
        <dbReference type="Proteomes" id="UP000230935"/>
    </source>
</evidence>
<keyword evidence="3" id="KW-0132">Cell division</keyword>
<comment type="subcellular location">
    <subcellularLocation>
        <location evidence="1">Membrane</location>
    </subcellularLocation>
</comment>
<organism evidence="9 10">
    <name type="scientific">Candidatus Buchananbacteria bacterium CG10_big_fil_rev_8_21_14_0_10_42_9</name>
    <dbReference type="NCBI Taxonomy" id="1974526"/>
    <lineage>
        <taxon>Bacteria</taxon>
        <taxon>Candidatus Buchananiibacteriota</taxon>
    </lineage>
</organism>
<dbReference type="InterPro" id="IPR013685">
    <property type="entry name" value="POTRA_FtsQ_type"/>
</dbReference>
<dbReference type="Pfam" id="PF08478">
    <property type="entry name" value="POTRA_1"/>
    <property type="match status" value="1"/>
</dbReference>
<protein>
    <recommendedName>
        <fullName evidence="8">POTRA domain-containing protein</fullName>
    </recommendedName>
</protein>
<evidence type="ECO:0000256" key="4">
    <source>
        <dbReference type="ARBA" id="ARBA00022692"/>
    </source>
</evidence>
<proteinExistence type="predicted"/>
<keyword evidence="2" id="KW-1003">Cell membrane</keyword>
<keyword evidence="6" id="KW-0472">Membrane</keyword>
<reference evidence="10" key="1">
    <citation type="submission" date="2017-09" db="EMBL/GenBank/DDBJ databases">
        <title>Depth-based differentiation of microbial function through sediment-hosted aquifers and enrichment of novel symbionts in the deep terrestrial subsurface.</title>
        <authorList>
            <person name="Probst A.J."/>
            <person name="Ladd B."/>
            <person name="Jarett J.K."/>
            <person name="Geller-Mcgrath D.E."/>
            <person name="Sieber C.M.K."/>
            <person name="Emerson J.B."/>
            <person name="Anantharaman K."/>
            <person name="Thomas B.C."/>
            <person name="Malmstrom R."/>
            <person name="Stieglmeier M."/>
            <person name="Klingl A."/>
            <person name="Woyke T."/>
            <person name="Ryan C.M."/>
            <person name="Banfield J.F."/>
        </authorList>
    </citation>
    <scope>NUCLEOTIDE SEQUENCE [LARGE SCALE GENOMIC DNA]</scope>
</reference>
<evidence type="ECO:0000259" key="8">
    <source>
        <dbReference type="PROSITE" id="PS51779"/>
    </source>
</evidence>
<keyword evidence="5" id="KW-1133">Transmembrane helix</keyword>
<gene>
    <name evidence="9" type="ORF">COT81_00565</name>
</gene>
<evidence type="ECO:0000256" key="5">
    <source>
        <dbReference type="ARBA" id="ARBA00022989"/>
    </source>
</evidence>
<feature type="domain" description="POTRA" evidence="8">
    <location>
        <begin position="14"/>
        <end position="92"/>
    </location>
</feature>
<evidence type="ECO:0000256" key="1">
    <source>
        <dbReference type="ARBA" id="ARBA00004370"/>
    </source>
</evidence>
<dbReference type="AlphaFoldDB" id="A0A2H0W2A2"/>
<sequence length="249" mass="27812">MAGLAYYLGTSEIFDIQTIKILNNQYIATSDLENLAEAQRGESRFFLFSQNNILFFNTRDLKKSINQSFILKSVSVGRNFINRTVTIRVSEKTSGIVWVSGSENYYVDLDGIATNVVRYVNASQNNTGTVVVRTKASREGLPIIYDTSNQPINIGSRAVSPQFIEFVISLNQLLNDATAVDVIKFEYNEGSGKPFLIVKSLDGYDILFNPEDSYIKQVNNLIAVLGSVIGNPSDVLYIDLRFGDKVIYK</sequence>
<dbReference type="GO" id="GO:0016020">
    <property type="term" value="C:membrane"/>
    <property type="evidence" value="ECO:0007669"/>
    <property type="project" value="UniProtKB-SubCell"/>
</dbReference>
<evidence type="ECO:0000256" key="3">
    <source>
        <dbReference type="ARBA" id="ARBA00022618"/>
    </source>
</evidence>
<evidence type="ECO:0000256" key="7">
    <source>
        <dbReference type="ARBA" id="ARBA00023306"/>
    </source>
</evidence>
<comment type="caution">
    <text evidence="9">The sequence shown here is derived from an EMBL/GenBank/DDBJ whole genome shotgun (WGS) entry which is preliminary data.</text>
</comment>
<evidence type="ECO:0000313" key="9">
    <source>
        <dbReference type="EMBL" id="PIS05493.1"/>
    </source>
</evidence>
<dbReference type="InterPro" id="IPR034746">
    <property type="entry name" value="POTRA"/>
</dbReference>
<accession>A0A2H0W2A2</accession>
<dbReference type="Proteomes" id="UP000230935">
    <property type="component" value="Unassembled WGS sequence"/>
</dbReference>
<evidence type="ECO:0000256" key="6">
    <source>
        <dbReference type="ARBA" id="ARBA00023136"/>
    </source>
</evidence>
<keyword evidence="4" id="KW-0812">Transmembrane</keyword>
<name>A0A2H0W2A2_9BACT</name>